<evidence type="ECO:0000313" key="3">
    <source>
        <dbReference type="Proteomes" id="UP000734854"/>
    </source>
</evidence>
<dbReference type="PANTHER" id="PTHR22891">
    <property type="entry name" value="EUKARYOTIC TRANSLATION INITIATION FACTOR 2C"/>
    <property type="match status" value="1"/>
</dbReference>
<evidence type="ECO:0000259" key="1">
    <source>
        <dbReference type="PROSITE" id="PS50822"/>
    </source>
</evidence>
<proteinExistence type="predicted"/>
<dbReference type="AlphaFoldDB" id="A0A8J5EXQ2"/>
<keyword evidence="3" id="KW-1185">Reference proteome</keyword>
<dbReference type="Gene3D" id="3.40.50.2300">
    <property type="match status" value="1"/>
</dbReference>
<reference evidence="2 3" key="1">
    <citation type="submission" date="2020-08" db="EMBL/GenBank/DDBJ databases">
        <title>Plant Genome Project.</title>
        <authorList>
            <person name="Zhang R.-G."/>
        </authorList>
    </citation>
    <scope>NUCLEOTIDE SEQUENCE [LARGE SCALE GENOMIC DNA]</scope>
    <source>
        <tissue evidence="2">Rhizome</tissue>
    </source>
</reference>
<dbReference type="EMBL" id="JACMSC010000018">
    <property type="protein sequence ID" value="KAG6476726.1"/>
    <property type="molecule type" value="Genomic_DNA"/>
</dbReference>
<evidence type="ECO:0000313" key="2">
    <source>
        <dbReference type="EMBL" id="KAG6476726.1"/>
    </source>
</evidence>
<comment type="caution">
    <text evidence="2">The sequence shown here is derived from an EMBL/GenBank/DDBJ whole genome shotgun (WGS) entry which is preliminary data.</text>
</comment>
<dbReference type="InterPro" id="IPR003165">
    <property type="entry name" value="Piwi"/>
</dbReference>
<feature type="domain" description="Piwi" evidence="1">
    <location>
        <begin position="145"/>
        <end position="193"/>
    </location>
</feature>
<dbReference type="PROSITE" id="PS50822">
    <property type="entry name" value="PIWI"/>
    <property type="match status" value="1"/>
</dbReference>
<organism evidence="2 3">
    <name type="scientific">Zingiber officinale</name>
    <name type="common">Ginger</name>
    <name type="synonym">Amomum zingiber</name>
    <dbReference type="NCBI Taxonomy" id="94328"/>
    <lineage>
        <taxon>Eukaryota</taxon>
        <taxon>Viridiplantae</taxon>
        <taxon>Streptophyta</taxon>
        <taxon>Embryophyta</taxon>
        <taxon>Tracheophyta</taxon>
        <taxon>Spermatophyta</taxon>
        <taxon>Magnoliopsida</taxon>
        <taxon>Liliopsida</taxon>
        <taxon>Zingiberales</taxon>
        <taxon>Zingiberaceae</taxon>
        <taxon>Zingiber</taxon>
    </lineage>
</organism>
<dbReference type="GO" id="GO:0003676">
    <property type="term" value="F:nucleic acid binding"/>
    <property type="evidence" value="ECO:0007669"/>
    <property type="project" value="InterPro"/>
</dbReference>
<dbReference type="Gene3D" id="3.30.420.10">
    <property type="entry name" value="Ribonuclease H-like superfamily/Ribonuclease H"/>
    <property type="match status" value="2"/>
</dbReference>
<dbReference type="InterPro" id="IPR036397">
    <property type="entry name" value="RNaseH_sf"/>
</dbReference>
<protein>
    <recommendedName>
        <fullName evidence="1">Piwi domain-containing protein</fullName>
    </recommendedName>
</protein>
<accession>A0A8J5EXQ2</accession>
<dbReference type="SUPFAM" id="SSF53098">
    <property type="entry name" value="Ribonuclease H-like"/>
    <property type="match status" value="1"/>
</dbReference>
<name>A0A8J5EXQ2_ZINOF</name>
<dbReference type="Pfam" id="PF02171">
    <property type="entry name" value="Piwi"/>
    <property type="match status" value="1"/>
</dbReference>
<dbReference type="Proteomes" id="UP000734854">
    <property type="component" value="Unassembled WGS sequence"/>
</dbReference>
<gene>
    <name evidence="2" type="ORF">ZIOFF_065973</name>
</gene>
<sequence>MCQISGMEFSLDHVLHPLSARPDHVERALLACYHDAMSILQPQGKELDLLIVILSDNDGSLYGDLKRICETGLGLVGGRDTILVDALSRCISLVSDRPTIIFGADITHPHPWEDSSPSIAAKSKFSYHLHYDSCFSIFVLNTPFVFQACASLEPNYQPPVNFVVVQKCHHTRLFANNHGDHQSIDKSGNILPG</sequence>
<dbReference type="InterPro" id="IPR012337">
    <property type="entry name" value="RNaseH-like_sf"/>
</dbReference>